<evidence type="ECO:0000259" key="6">
    <source>
        <dbReference type="PROSITE" id="PS50931"/>
    </source>
</evidence>
<feature type="compositionally biased region" description="Polar residues" evidence="5">
    <location>
        <begin position="7"/>
        <end position="16"/>
    </location>
</feature>
<gene>
    <name evidence="7" type="ORF">SAMN04488509_101554</name>
</gene>
<evidence type="ECO:0000256" key="5">
    <source>
        <dbReference type="SAM" id="MobiDB-lite"/>
    </source>
</evidence>
<comment type="similarity">
    <text evidence="1">Belongs to the LysR transcriptional regulatory family.</text>
</comment>
<feature type="region of interest" description="Disordered" evidence="5">
    <location>
        <begin position="1"/>
        <end position="23"/>
    </location>
</feature>
<keyword evidence="4" id="KW-0804">Transcription</keyword>
<dbReference type="EMBL" id="FNAG01000001">
    <property type="protein sequence ID" value="SDD17226.1"/>
    <property type="molecule type" value="Genomic_DNA"/>
</dbReference>
<dbReference type="PROSITE" id="PS50931">
    <property type="entry name" value="HTH_LYSR"/>
    <property type="match status" value="1"/>
</dbReference>
<dbReference type="GO" id="GO:0043565">
    <property type="term" value="F:sequence-specific DNA binding"/>
    <property type="evidence" value="ECO:0007669"/>
    <property type="project" value="TreeGrafter"/>
</dbReference>
<dbReference type="PANTHER" id="PTHR30537">
    <property type="entry name" value="HTH-TYPE TRANSCRIPTIONAL REGULATOR"/>
    <property type="match status" value="1"/>
</dbReference>
<dbReference type="SUPFAM" id="SSF53850">
    <property type="entry name" value="Periplasmic binding protein-like II"/>
    <property type="match status" value="1"/>
</dbReference>
<dbReference type="STRING" id="265719.SAMN04488509_101554"/>
<dbReference type="InterPro" id="IPR000847">
    <property type="entry name" value="LysR_HTH_N"/>
</dbReference>
<dbReference type="Proteomes" id="UP000199603">
    <property type="component" value="Unassembled WGS sequence"/>
</dbReference>
<sequence>MRCWNERSGSLDSPATSVLPPPALPIPHSRFPIPGSQMHDLNDLQYFALVVEHGGFSKAERASGMPKSRLSRRITALEDSLGARLLQRSTRRFAVTDLGQSVYRHARAMLDEAQAAREVVERQSAVPRGLVRLSAPVAIAQRQLALLLPEFLERYPEVRVQLHVSNRRVDLINEGIDVALRVRTRLNDDGSLILRSFAQINEFLVASPRYLDRSGRPRHPVDLAAHACLSMSEEPGQQRWELHGPEGAIERVDFQPRLMAHDFPVLREVAAAGHGIALLPETVCADLLGNGALERVLPDWSLPQGIFHAVFPSRSGLLPSIRALIDFLAERLPQLIDDQRRHSGSARADDVEAAGSASVPARSRLRGRAAR</sequence>
<reference evidence="7 8" key="1">
    <citation type="submission" date="2016-10" db="EMBL/GenBank/DDBJ databases">
        <authorList>
            <person name="de Groot N.N."/>
        </authorList>
    </citation>
    <scope>NUCLEOTIDE SEQUENCE [LARGE SCALE GENOMIC DNA]</scope>
    <source>
        <strain evidence="7 8">DSM 16957</strain>
    </source>
</reference>
<organism evidence="7 8">
    <name type="scientific">Aquimonas voraii</name>
    <dbReference type="NCBI Taxonomy" id="265719"/>
    <lineage>
        <taxon>Bacteria</taxon>
        <taxon>Pseudomonadati</taxon>
        <taxon>Pseudomonadota</taxon>
        <taxon>Gammaproteobacteria</taxon>
        <taxon>Lysobacterales</taxon>
        <taxon>Lysobacteraceae</taxon>
        <taxon>Aquimonas</taxon>
    </lineage>
</organism>
<dbReference type="AlphaFoldDB" id="A0A1G6SM73"/>
<keyword evidence="8" id="KW-1185">Reference proteome</keyword>
<proteinExistence type="inferred from homology"/>
<keyword evidence="2" id="KW-0805">Transcription regulation</keyword>
<evidence type="ECO:0000256" key="3">
    <source>
        <dbReference type="ARBA" id="ARBA00023125"/>
    </source>
</evidence>
<dbReference type="GO" id="GO:0006351">
    <property type="term" value="P:DNA-templated transcription"/>
    <property type="evidence" value="ECO:0007669"/>
    <property type="project" value="TreeGrafter"/>
</dbReference>
<dbReference type="PANTHER" id="PTHR30537:SF31">
    <property type="entry name" value="TRANSCRIPTIONAL REGULATOR, LYSR FAMILY"/>
    <property type="match status" value="1"/>
</dbReference>
<feature type="region of interest" description="Disordered" evidence="5">
    <location>
        <begin position="340"/>
        <end position="371"/>
    </location>
</feature>
<dbReference type="InterPro" id="IPR058163">
    <property type="entry name" value="LysR-type_TF_proteobact-type"/>
</dbReference>
<evidence type="ECO:0000313" key="8">
    <source>
        <dbReference type="Proteomes" id="UP000199603"/>
    </source>
</evidence>
<accession>A0A1G6SM73</accession>
<dbReference type="SUPFAM" id="SSF46785">
    <property type="entry name" value="Winged helix' DNA-binding domain"/>
    <property type="match status" value="1"/>
</dbReference>
<feature type="domain" description="HTH lysR-type" evidence="6">
    <location>
        <begin position="39"/>
        <end position="96"/>
    </location>
</feature>
<dbReference type="Pfam" id="PF00126">
    <property type="entry name" value="HTH_1"/>
    <property type="match status" value="1"/>
</dbReference>
<dbReference type="CDD" id="cd08473">
    <property type="entry name" value="PBP2_CrgA_like_4"/>
    <property type="match status" value="1"/>
</dbReference>
<protein>
    <submittedName>
        <fullName evidence="7">DNA-binding transcriptional regulator, LysR family</fullName>
    </submittedName>
</protein>
<dbReference type="GO" id="GO:0003700">
    <property type="term" value="F:DNA-binding transcription factor activity"/>
    <property type="evidence" value="ECO:0007669"/>
    <property type="project" value="InterPro"/>
</dbReference>
<evidence type="ECO:0000256" key="1">
    <source>
        <dbReference type="ARBA" id="ARBA00009437"/>
    </source>
</evidence>
<dbReference type="Pfam" id="PF03466">
    <property type="entry name" value="LysR_substrate"/>
    <property type="match status" value="1"/>
</dbReference>
<dbReference type="Gene3D" id="3.40.190.290">
    <property type="match status" value="1"/>
</dbReference>
<dbReference type="InterPro" id="IPR036390">
    <property type="entry name" value="WH_DNA-bd_sf"/>
</dbReference>
<evidence type="ECO:0000256" key="2">
    <source>
        <dbReference type="ARBA" id="ARBA00023015"/>
    </source>
</evidence>
<name>A0A1G6SM73_9GAMM</name>
<dbReference type="Gene3D" id="1.10.10.10">
    <property type="entry name" value="Winged helix-like DNA-binding domain superfamily/Winged helix DNA-binding domain"/>
    <property type="match status" value="1"/>
</dbReference>
<keyword evidence="3 7" id="KW-0238">DNA-binding</keyword>
<dbReference type="FunFam" id="1.10.10.10:FF:000001">
    <property type="entry name" value="LysR family transcriptional regulator"/>
    <property type="match status" value="1"/>
</dbReference>
<dbReference type="InterPro" id="IPR005119">
    <property type="entry name" value="LysR_subst-bd"/>
</dbReference>
<dbReference type="InterPro" id="IPR036388">
    <property type="entry name" value="WH-like_DNA-bd_sf"/>
</dbReference>
<evidence type="ECO:0000313" key="7">
    <source>
        <dbReference type="EMBL" id="SDD17226.1"/>
    </source>
</evidence>
<evidence type="ECO:0000256" key="4">
    <source>
        <dbReference type="ARBA" id="ARBA00023163"/>
    </source>
</evidence>